<name>A0A9D9DMT2_9BACT</name>
<accession>A0A9D9DMT2</accession>
<dbReference type="Gene3D" id="3.40.50.150">
    <property type="entry name" value="Vaccinia Virus protein VP39"/>
    <property type="match status" value="1"/>
</dbReference>
<dbReference type="InterPro" id="IPR013216">
    <property type="entry name" value="Methyltransf_11"/>
</dbReference>
<proteinExistence type="inferred from homology"/>
<dbReference type="GO" id="GO:0008757">
    <property type="term" value="F:S-adenosylmethionine-dependent methyltransferase activity"/>
    <property type="evidence" value="ECO:0007669"/>
    <property type="project" value="InterPro"/>
</dbReference>
<dbReference type="InterPro" id="IPR011814">
    <property type="entry name" value="BioC"/>
</dbReference>
<dbReference type="GO" id="GO:0010340">
    <property type="term" value="F:carboxyl-O-methyltransferase activity"/>
    <property type="evidence" value="ECO:0007669"/>
    <property type="project" value="UniProtKB-UniRule"/>
</dbReference>
<keyword evidence="7 8" id="KW-0093">Biotin biosynthesis</keyword>
<evidence type="ECO:0000256" key="8">
    <source>
        <dbReference type="HAMAP-Rule" id="MF_00835"/>
    </source>
</evidence>
<dbReference type="EMBL" id="JADIND010000023">
    <property type="protein sequence ID" value="MBO8429957.1"/>
    <property type="molecule type" value="Genomic_DNA"/>
</dbReference>
<dbReference type="GO" id="GO:0102130">
    <property type="term" value="F:malonyl-CoA methyltransferase activity"/>
    <property type="evidence" value="ECO:0007669"/>
    <property type="project" value="UniProtKB-EC"/>
</dbReference>
<evidence type="ECO:0000313" key="10">
    <source>
        <dbReference type="EMBL" id="MBO8429957.1"/>
    </source>
</evidence>
<dbReference type="EC" id="2.1.1.197" evidence="3 8"/>
<dbReference type="PANTHER" id="PTHR43861">
    <property type="entry name" value="TRANS-ACONITATE 2-METHYLTRANSFERASE-RELATED"/>
    <property type="match status" value="1"/>
</dbReference>
<dbReference type="InterPro" id="IPR029063">
    <property type="entry name" value="SAM-dependent_MTases_sf"/>
</dbReference>
<dbReference type="Pfam" id="PF08241">
    <property type="entry name" value="Methyltransf_11"/>
    <property type="match status" value="1"/>
</dbReference>
<gene>
    <name evidence="8 10" type="primary">bioC</name>
    <name evidence="10" type="ORF">IAC76_01085</name>
</gene>
<comment type="similarity">
    <text evidence="8">Belongs to the methyltransferase superfamily.</text>
</comment>
<keyword evidence="4 8" id="KW-0489">Methyltransferase</keyword>
<comment type="caution">
    <text evidence="10">The sequence shown here is derived from an EMBL/GenBank/DDBJ whole genome shotgun (WGS) entry which is preliminary data.</text>
</comment>
<keyword evidence="5 8" id="KW-0808">Transferase</keyword>
<evidence type="ECO:0000256" key="1">
    <source>
        <dbReference type="ARBA" id="ARBA00000852"/>
    </source>
</evidence>
<dbReference type="NCBIfam" id="TIGR02072">
    <property type="entry name" value="BioC"/>
    <property type="match status" value="1"/>
</dbReference>
<evidence type="ECO:0000256" key="3">
    <source>
        <dbReference type="ARBA" id="ARBA00012327"/>
    </source>
</evidence>
<sequence length="243" mass="28107">MQLNPKLIKNKFKKSMDKYDENAVVQKLMAEKLIANLPQKSYEKILELGCGTGILTKHITQSLSYKKYYANDIVEKSKFYVDKIILDNIFICGNAQKIKLPSKVDLIISNAMFQWFSNLDKVLEYYGTLLNQGGTIAFSTFSPNNFLEIREITGLSLDYKTTDEIHRILERNFEIIYLENFDYKLNFANPLEILAHMKNTGVNSLTGKQWGITDVKIFCDEYKKKFPDLSLTYSPIIAICKKY</sequence>
<dbReference type="GO" id="GO:0032259">
    <property type="term" value="P:methylation"/>
    <property type="evidence" value="ECO:0007669"/>
    <property type="project" value="UniProtKB-KW"/>
</dbReference>
<dbReference type="AlphaFoldDB" id="A0A9D9DMT2"/>
<protein>
    <recommendedName>
        <fullName evidence="3 8">Malonyl-[acyl-carrier protein] O-methyltransferase</fullName>
        <shortName evidence="8">Malonyl-ACP O-methyltransferase</shortName>
        <ecNumber evidence="3 8">2.1.1.197</ecNumber>
    </recommendedName>
    <alternativeName>
        <fullName evidence="8">Biotin synthesis protein BioC</fullName>
    </alternativeName>
</protein>
<comment type="function">
    <text evidence="8">Converts the free carboxyl group of a malonyl-thioester to its methyl ester by transfer of a methyl group from S-adenosyl-L-methionine (SAM). It allows to synthesize pimeloyl-ACP via the fatty acid synthetic pathway.</text>
</comment>
<evidence type="ECO:0000256" key="5">
    <source>
        <dbReference type="ARBA" id="ARBA00022679"/>
    </source>
</evidence>
<evidence type="ECO:0000313" key="11">
    <source>
        <dbReference type="Proteomes" id="UP000823632"/>
    </source>
</evidence>
<comment type="catalytic activity">
    <reaction evidence="1 8">
        <text>malonyl-[ACP] + S-adenosyl-L-methionine = malonyl-[ACP] methyl ester + S-adenosyl-L-homocysteine</text>
        <dbReference type="Rhea" id="RHEA:17105"/>
        <dbReference type="Rhea" id="RHEA-COMP:9623"/>
        <dbReference type="Rhea" id="RHEA-COMP:9954"/>
        <dbReference type="ChEBI" id="CHEBI:57856"/>
        <dbReference type="ChEBI" id="CHEBI:59789"/>
        <dbReference type="ChEBI" id="CHEBI:78449"/>
        <dbReference type="ChEBI" id="CHEBI:78845"/>
        <dbReference type="EC" id="2.1.1.197"/>
    </reaction>
</comment>
<evidence type="ECO:0000256" key="2">
    <source>
        <dbReference type="ARBA" id="ARBA00004746"/>
    </source>
</evidence>
<evidence type="ECO:0000256" key="7">
    <source>
        <dbReference type="ARBA" id="ARBA00022756"/>
    </source>
</evidence>
<keyword evidence="6 8" id="KW-0949">S-adenosyl-L-methionine</keyword>
<organism evidence="10 11">
    <name type="scientific">Candidatus Scatousia excrementipullorum</name>
    <dbReference type="NCBI Taxonomy" id="2840936"/>
    <lineage>
        <taxon>Bacteria</taxon>
        <taxon>Candidatus Scatousia</taxon>
    </lineage>
</organism>
<dbReference type="GO" id="GO:0009102">
    <property type="term" value="P:biotin biosynthetic process"/>
    <property type="evidence" value="ECO:0007669"/>
    <property type="project" value="UniProtKB-UniRule"/>
</dbReference>
<dbReference type="Proteomes" id="UP000823632">
    <property type="component" value="Unassembled WGS sequence"/>
</dbReference>
<reference evidence="10" key="2">
    <citation type="journal article" date="2021" name="PeerJ">
        <title>Extensive microbial diversity within the chicken gut microbiome revealed by metagenomics and culture.</title>
        <authorList>
            <person name="Gilroy R."/>
            <person name="Ravi A."/>
            <person name="Getino M."/>
            <person name="Pursley I."/>
            <person name="Horton D.L."/>
            <person name="Alikhan N.F."/>
            <person name="Baker D."/>
            <person name="Gharbi K."/>
            <person name="Hall N."/>
            <person name="Watson M."/>
            <person name="Adriaenssens E.M."/>
            <person name="Foster-Nyarko E."/>
            <person name="Jarju S."/>
            <person name="Secka A."/>
            <person name="Antonio M."/>
            <person name="Oren A."/>
            <person name="Chaudhuri R.R."/>
            <person name="La Ragione R."/>
            <person name="Hildebrand F."/>
            <person name="Pallen M.J."/>
        </authorList>
    </citation>
    <scope>NUCLEOTIDE SEQUENCE</scope>
    <source>
        <strain evidence="10">10192</strain>
    </source>
</reference>
<evidence type="ECO:0000256" key="4">
    <source>
        <dbReference type="ARBA" id="ARBA00022603"/>
    </source>
</evidence>
<evidence type="ECO:0000256" key="6">
    <source>
        <dbReference type="ARBA" id="ARBA00022691"/>
    </source>
</evidence>
<reference evidence="10" key="1">
    <citation type="submission" date="2020-10" db="EMBL/GenBank/DDBJ databases">
        <authorList>
            <person name="Gilroy R."/>
        </authorList>
    </citation>
    <scope>NUCLEOTIDE SEQUENCE</scope>
    <source>
        <strain evidence="10">10192</strain>
    </source>
</reference>
<comment type="pathway">
    <text evidence="2 8">Cofactor biosynthesis; biotin biosynthesis.</text>
</comment>
<evidence type="ECO:0000259" key="9">
    <source>
        <dbReference type="Pfam" id="PF08241"/>
    </source>
</evidence>
<dbReference type="HAMAP" id="MF_00835">
    <property type="entry name" value="BioC"/>
    <property type="match status" value="1"/>
</dbReference>
<dbReference type="SUPFAM" id="SSF53335">
    <property type="entry name" value="S-adenosyl-L-methionine-dependent methyltransferases"/>
    <property type="match status" value="1"/>
</dbReference>
<dbReference type="CDD" id="cd02440">
    <property type="entry name" value="AdoMet_MTases"/>
    <property type="match status" value="1"/>
</dbReference>
<feature type="domain" description="Methyltransferase type 11" evidence="9">
    <location>
        <begin position="46"/>
        <end position="138"/>
    </location>
</feature>